<evidence type="ECO:0000259" key="3">
    <source>
        <dbReference type="PROSITE" id="PS50943"/>
    </source>
</evidence>
<dbReference type="GO" id="GO:0003677">
    <property type="term" value="F:DNA binding"/>
    <property type="evidence" value="ECO:0007669"/>
    <property type="project" value="InterPro"/>
</dbReference>
<keyword evidence="2" id="KW-0472">Membrane</keyword>
<sequence>MPTTTPNAAVPLSGRTTQQETDPDTAPVAGAQGYATFADLGSALRSARKARNLSLEDVAGTLKLSVSVLQALEEGNRDKFPHSAYAKGFLRSYAGYLKFDPESYREVLKIFTPEPELTEPVYAPDRSARPRMRTPWLGAVVSLLIACLIGWSVWHFQLLDLLIKEGNPDPQTTAPMQSSASASLEQSLASEQESRDAVPANPNQPAGSFSGIFGQVTQDPVLSGNMQTPAQATPGMPAGAGSVSSEGSPSKSLSLVEPGEREPLPAVVLPGSPWATLQGNATLAGEAGLAEPDPAAVNSGNSANPNLPVPPEALMAADGKNTVTVVAEAVCWTQVTADSGRAVQRTLQVGETFTVTFAKSLSLRLGNAGGVRVFYNGTELDKGRAGQVRNLTFPPRQER</sequence>
<feature type="compositionally biased region" description="Polar residues" evidence="1">
    <location>
        <begin position="215"/>
        <end position="231"/>
    </location>
</feature>
<feature type="region of interest" description="Disordered" evidence="1">
    <location>
        <begin position="1"/>
        <end position="25"/>
    </location>
</feature>
<dbReference type="InterPro" id="IPR001387">
    <property type="entry name" value="Cro/C1-type_HTH"/>
</dbReference>
<dbReference type="PANTHER" id="PTHR34475:SF1">
    <property type="entry name" value="CYTOSKELETON PROTEIN RODZ"/>
    <property type="match status" value="1"/>
</dbReference>
<name>A0A9D1PVS8_9BACT</name>
<feature type="compositionally biased region" description="Low complexity" evidence="1">
    <location>
        <begin position="237"/>
        <end position="256"/>
    </location>
</feature>
<dbReference type="PANTHER" id="PTHR34475">
    <property type="match status" value="1"/>
</dbReference>
<gene>
    <name evidence="4" type="ORF">H9894_02235</name>
</gene>
<dbReference type="Pfam" id="PF13464">
    <property type="entry name" value="RodZ_C"/>
    <property type="match status" value="1"/>
</dbReference>
<dbReference type="EMBL" id="DXHV01000026">
    <property type="protein sequence ID" value="HIV99995.1"/>
    <property type="molecule type" value="Genomic_DNA"/>
</dbReference>
<evidence type="ECO:0000313" key="5">
    <source>
        <dbReference type="Proteomes" id="UP000886752"/>
    </source>
</evidence>
<dbReference type="Gene3D" id="1.10.260.40">
    <property type="entry name" value="lambda repressor-like DNA-binding domains"/>
    <property type="match status" value="1"/>
</dbReference>
<feature type="transmembrane region" description="Helical" evidence="2">
    <location>
        <begin position="136"/>
        <end position="154"/>
    </location>
</feature>
<protein>
    <submittedName>
        <fullName evidence="4">DUF4115 domain-containing protein</fullName>
    </submittedName>
</protein>
<organism evidence="4 5">
    <name type="scientific">Candidatus Desulfovibrio intestinipullorum</name>
    <dbReference type="NCBI Taxonomy" id="2838536"/>
    <lineage>
        <taxon>Bacteria</taxon>
        <taxon>Pseudomonadati</taxon>
        <taxon>Thermodesulfobacteriota</taxon>
        <taxon>Desulfovibrionia</taxon>
        <taxon>Desulfovibrionales</taxon>
        <taxon>Desulfovibrionaceae</taxon>
        <taxon>Desulfovibrio</taxon>
    </lineage>
</organism>
<dbReference type="InterPro" id="IPR010982">
    <property type="entry name" value="Lambda_DNA-bd_dom_sf"/>
</dbReference>
<feature type="region of interest" description="Disordered" evidence="1">
    <location>
        <begin position="170"/>
        <end position="259"/>
    </location>
</feature>
<evidence type="ECO:0000256" key="2">
    <source>
        <dbReference type="SAM" id="Phobius"/>
    </source>
</evidence>
<proteinExistence type="predicted"/>
<feature type="domain" description="HTH cro/C1-type" evidence="3">
    <location>
        <begin position="44"/>
        <end position="77"/>
    </location>
</feature>
<dbReference type="Pfam" id="PF13413">
    <property type="entry name" value="HTH_25"/>
    <property type="match status" value="1"/>
</dbReference>
<keyword evidence="2" id="KW-1133">Transmembrane helix</keyword>
<dbReference type="CDD" id="cd00093">
    <property type="entry name" value="HTH_XRE"/>
    <property type="match status" value="1"/>
</dbReference>
<dbReference type="PROSITE" id="PS50943">
    <property type="entry name" value="HTH_CROC1"/>
    <property type="match status" value="1"/>
</dbReference>
<evidence type="ECO:0000256" key="1">
    <source>
        <dbReference type="SAM" id="MobiDB-lite"/>
    </source>
</evidence>
<dbReference type="AlphaFoldDB" id="A0A9D1PVS8"/>
<feature type="compositionally biased region" description="Low complexity" evidence="1">
    <location>
        <begin position="177"/>
        <end position="191"/>
    </location>
</feature>
<comment type="caution">
    <text evidence="4">The sequence shown here is derived from an EMBL/GenBank/DDBJ whole genome shotgun (WGS) entry which is preliminary data.</text>
</comment>
<accession>A0A9D1PVS8</accession>
<dbReference type="InterPro" id="IPR050400">
    <property type="entry name" value="Bact_Cytoskel_RodZ"/>
</dbReference>
<evidence type="ECO:0000313" key="4">
    <source>
        <dbReference type="EMBL" id="HIV99995.1"/>
    </source>
</evidence>
<keyword evidence="2" id="KW-0812">Transmembrane</keyword>
<dbReference type="Proteomes" id="UP000886752">
    <property type="component" value="Unassembled WGS sequence"/>
</dbReference>
<dbReference type="InterPro" id="IPR025194">
    <property type="entry name" value="RodZ-like_C"/>
</dbReference>
<reference evidence="4" key="1">
    <citation type="journal article" date="2021" name="PeerJ">
        <title>Extensive microbial diversity within the chicken gut microbiome revealed by metagenomics and culture.</title>
        <authorList>
            <person name="Gilroy R."/>
            <person name="Ravi A."/>
            <person name="Getino M."/>
            <person name="Pursley I."/>
            <person name="Horton D.L."/>
            <person name="Alikhan N.F."/>
            <person name="Baker D."/>
            <person name="Gharbi K."/>
            <person name="Hall N."/>
            <person name="Watson M."/>
            <person name="Adriaenssens E.M."/>
            <person name="Foster-Nyarko E."/>
            <person name="Jarju S."/>
            <person name="Secka A."/>
            <person name="Antonio M."/>
            <person name="Oren A."/>
            <person name="Chaudhuri R.R."/>
            <person name="La Ragione R."/>
            <person name="Hildebrand F."/>
            <person name="Pallen M.J."/>
        </authorList>
    </citation>
    <scope>NUCLEOTIDE SEQUENCE</scope>
    <source>
        <strain evidence="4">ChiHecec2B26-446</strain>
    </source>
</reference>
<dbReference type="SUPFAM" id="SSF47413">
    <property type="entry name" value="lambda repressor-like DNA-binding domains"/>
    <property type="match status" value="1"/>
</dbReference>
<reference evidence="4" key="2">
    <citation type="submission" date="2021-04" db="EMBL/GenBank/DDBJ databases">
        <authorList>
            <person name="Gilroy R."/>
        </authorList>
    </citation>
    <scope>NUCLEOTIDE SEQUENCE</scope>
    <source>
        <strain evidence="4">ChiHecec2B26-446</strain>
    </source>
</reference>
<dbReference type="SMART" id="SM00530">
    <property type="entry name" value="HTH_XRE"/>
    <property type="match status" value="1"/>
</dbReference>